<sequence length="225" mass="24676">MRGLRRTSPAEWVGSRVADNTQQGALLTSVQWQSGERRNALPFRRIPKRICLFDLSGPICLMSMLYGENRFATGSLCENPPTDPSICTRAQQAVARSTMLRSKQRVKRRENEQRGRQRASIAARRKEKHFIRFCECESCGSQSAAVCKRRDAKEAATVSDRVQRRRGGGRRGGGGRGPGLGRGDALTDEGRDEAISPVPAHAGIRGLADVRGVAKLSSLGEEADE</sequence>
<proteinExistence type="predicted"/>
<evidence type="ECO:0000313" key="3">
    <source>
        <dbReference type="Proteomes" id="UP001177670"/>
    </source>
</evidence>
<dbReference type="Proteomes" id="UP001177670">
    <property type="component" value="Unassembled WGS sequence"/>
</dbReference>
<evidence type="ECO:0000256" key="1">
    <source>
        <dbReference type="SAM" id="MobiDB-lite"/>
    </source>
</evidence>
<accession>A0AA40FL20</accession>
<evidence type="ECO:0000313" key="2">
    <source>
        <dbReference type="EMBL" id="KAK1121100.1"/>
    </source>
</evidence>
<feature type="region of interest" description="Disordered" evidence="1">
    <location>
        <begin position="101"/>
        <end position="122"/>
    </location>
</feature>
<name>A0AA40FL20_9HYME</name>
<feature type="region of interest" description="Disordered" evidence="1">
    <location>
        <begin position="156"/>
        <end position="207"/>
    </location>
</feature>
<protein>
    <submittedName>
        <fullName evidence="2">Uncharacterized protein</fullName>
    </submittedName>
</protein>
<keyword evidence="3" id="KW-1185">Reference proteome</keyword>
<comment type="caution">
    <text evidence="2">The sequence shown here is derived from an EMBL/GenBank/DDBJ whole genome shotgun (WGS) entry which is preliminary data.</text>
</comment>
<dbReference type="EMBL" id="JAHYIQ010000028">
    <property type="protein sequence ID" value="KAK1121100.1"/>
    <property type="molecule type" value="Genomic_DNA"/>
</dbReference>
<dbReference type="AlphaFoldDB" id="A0AA40FL20"/>
<feature type="compositionally biased region" description="Gly residues" evidence="1">
    <location>
        <begin position="170"/>
        <end position="182"/>
    </location>
</feature>
<organism evidence="2 3">
    <name type="scientific">Melipona bicolor</name>
    <dbReference type="NCBI Taxonomy" id="60889"/>
    <lineage>
        <taxon>Eukaryota</taxon>
        <taxon>Metazoa</taxon>
        <taxon>Ecdysozoa</taxon>
        <taxon>Arthropoda</taxon>
        <taxon>Hexapoda</taxon>
        <taxon>Insecta</taxon>
        <taxon>Pterygota</taxon>
        <taxon>Neoptera</taxon>
        <taxon>Endopterygota</taxon>
        <taxon>Hymenoptera</taxon>
        <taxon>Apocrita</taxon>
        <taxon>Aculeata</taxon>
        <taxon>Apoidea</taxon>
        <taxon>Anthophila</taxon>
        <taxon>Apidae</taxon>
        <taxon>Melipona</taxon>
    </lineage>
</organism>
<reference evidence="2" key="1">
    <citation type="submission" date="2021-10" db="EMBL/GenBank/DDBJ databases">
        <title>Melipona bicolor Genome sequencing and assembly.</title>
        <authorList>
            <person name="Araujo N.S."/>
            <person name="Arias M.C."/>
        </authorList>
    </citation>
    <scope>NUCLEOTIDE SEQUENCE</scope>
    <source>
        <strain evidence="2">USP_2M_L1-L4_2017</strain>
        <tissue evidence="2">Whole body</tissue>
    </source>
</reference>
<gene>
    <name evidence="2" type="ORF">K0M31_010879</name>
</gene>